<evidence type="ECO:0000256" key="4">
    <source>
        <dbReference type="ARBA" id="ARBA00022692"/>
    </source>
</evidence>
<protein>
    <submittedName>
        <fullName evidence="11">Ceramide synthase 1</fullName>
    </submittedName>
</protein>
<feature type="transmembrane region" description="Helical" evidence="8">
    <location>
        <begin position="296"/>
        <end position="316"/>
    </location>
</feature>
<feature type="transmembrane region" description="Helical" evidence="8">
    <location>
        <begin position="241"/>
        <end position="264"/>
    </location>
</feature>
<evidence type="ECO:0000313" key="10">
    <source>
        <dbReference type="Proteomes" id="UP000694867"/>
    </source>
</evidence>
<feature type="transmembrane region" description="Helical" evidence="8">
    <location>
        <begin position="184"/>
        <end position="201"/>
    </location>
</feature>
<keyword evidence="5 8" id="KW-1133">Transmembrane helix</keyword>
<name>A0AAJ6QUW6_9ACAR</name>
<comment type="pathway">
    <text evidence="2">Lipid metabolism; sphingolipid metabolism.</text>
</comment>
<dbReference type="Proteomes" id="UP000694867">
    <property type="component" value="Unplaced"/>
</dbReference>
<dbReference type="SMART" id="SM00724">
    <property type="entry name" value="TLC"/>
    <property type="match status" value="1"/>
</dbReference>
<evidence type="ECO:0000256" key="3">
    <source>
        <dbReference type="ARBA" id="ARBA00004991"/>
    </source>
</evidence>
<dbReference type="GeneID" id="100899424"/>
<dbReference type="AlphaFoldDB" id="A0AAJ6QUW6"/>
<feature type="transmembrane region" description="Helical" evidence="8">
    <location>
        <begin position="154"/>
        <end position="172"/>
    </location>
</feature>
<dbReference type="PIRSF" id="PIRSF005225">
    <property type="entry name" value="LAG1_LAC1"/>
    <property type="match status" value="1"/>
</dbReference>
<keyword evidence="4 7" id="KW-0812">Transmembrane</keyword>
<dbReference type="InterPro" id="IPR006634">
    <property type="entry name" value="TLC-dom"/>
</dbReference>
<proteinExistence type="predicted"/>
<feature type="transmembrane region" description="Helical" evidence="8">
    <location>
        <begin position="207"/>
        <end position="229"/>
    </location>
</feature>
<evidence type="ECO:0000259" key="9">
    <source>
        <dbReference type="PROSITE" id="PS50922"/>
    </source>
</evidence>
<feature type="domain" description="TLC" evidence="9">
    <location>
        <begin position="107"/>
        <end position="320"/>
    </location>
</feature>
<dbReference type="Pfam" id="PF03798">
    <property type="entry name" value="TRAM_LAG1_CLN8"/>
    <property type="match status" value="1"/>
</dbReference>
<reference evidence="11" key="1">
    <citation type="submission" date="2025-08" db="UniProtKB">
        <authorList>
            <consortium name="RefSeq"/>
        </authorList>
    </citation>
    <scope>IDENTIFICATION</scope>
</reference>
<dbReference type="RefSeq" id="XP_003744655.1">
    <property type="nucleotide sequence ID" value="XM_003744607.2"/>
</dbReference>
<dbReference type="GO" id="GO:0046513">
    <property type="term" value="P:ceramide biosynthetic process"/>
    <property type="evidence" value="ECO:0007669"/>
    <property type="project" value="InterPro"/>
</dbReference>
<keyword evidence="10" id="KW-1185">Reference proteome</keyword>
<dbReference type="GO" id="GO:0016020">
    <property type="term" value="C:membrane"/>
    <property type="evidence" value="ECO:0007669"/>
    <property type="project" value="UniProtKB-SubCell"/>
</dbReference>
<evidence type="ECO:0000256" key="6">
    <source>
        <dbReference type="ARBA" id="ARBA00023136"/>
    </source>
</evidence>
<evidence type="ECO:0000256" key="1">
    <source>
        <dbReference type="ARBA" id="ARBA00004141"/>
    </source>
</evidence>
<accession>A0AAJ6QUW6</accession>
<dbReference type="GO" id="GO:0050291">
    <property type="term" value="F:sphingosine N-acyltransferase activity"/>
    <property type="evidence" value="ECO:0007669"/>
    <property type="project" value="InterPro"/>
</dbReference>
<evidence type="ECO:0000256" key="2">
    <source>
        <dbReference type="ARBA" id="ARBA00004760"/>
    </source>
</evidence>
<dbReference type="PANTHER" id="PTHR12560">
    <property type="entry name" value="LONGEVITY ASSURANCE FACTOR 1 LAG1"/>
    <property type="match status" value="1"/>
</dbReference>
<evidence type="ECO:0000313" key="11">
    <source>
        <dbReference type="RefSeq" id="XP_003744655.1"/>
    </source>
</evidence>
<evidence type="ECO:0000256" key="5">
    <source>
        <dbReference type="ARBA" id="ARBA00022989"/>
    </source>
</evidence>
<feature type="transmembrane region" description="Helical" evidence="8">
    <location>
        <begin position="108"/>
        <end position="126"/>
    </location>
</feature>
<gene>
    <name evidence="11" type="primary">LOC100899424</name>
</gene>
<comment type="subcellular location">
    <subcellularLocation>
        <location evidence="1">Membrane</location>
        <topology evidence="1">Multi-pass membrane protein</topology>
    </subcellularLocation>
</comment>
<dbReference type="KEGG" id="goe:100899424"/>
<evidence type="ECO:0000256" key="8">
    <source>
        <dbReference type="SAM" id="Phobius"/>
    </source>
</evidence>
<organism evidence="10 11">
    <name type="scientific">Galendromus occidentalis</name>
    <name type="common">western predatory mite</name>
    <dbReference type="NCBI Taxonomy" id="34638"/>
    <lineage>
        <taxon>Eukaryota</taxon>
        <taxon>Metazoa</taxon>
        <taxon>Ecdysozoa</taxon>
        <taxon>Arthropoda</taxon>
        <taxon>Chelicerata</taxon>
        <taxon>Arachnida</taxon>
        <taxon>Acari</taxon>
        <taxon>Parasitiformes</taxon>
        <taxon>Mesostigmata</taxon>
        <taxon>Gamasina</taxon>
        <taxon>Phytoseioidea</taxon>
        <taxon>Phytoseiidae</taxon>
        <taxon>Typhlodrominae</taxon>
        <taxon>Galendromus</taxon>
    </lineage>
</organism>
<dbReference type="PANTHER" id="PTHR12560:SF58">
    <property type="entry name" value="CERAMIDE SYNTHASE 1"/>
    <property type="match status" value="1"/>
</dbReference>
<evidence type="ECO:0000256" key="7">
    <source>
        <dbReference type="PROSITE-ProRule" id="PRU00205"/>
    </source>
</evidence>
<dbReference type="InterPro" id="IPR016439">
    <property type="entry name" value="Lag1/Lac1-like"/>
</dbReference>
<dbReference type="PROSITE" id="PS50922">
    <property type="entry name" value="TLC"/>
    <property type="match status" value="1"/>
</dbReference>
<feature type="transmembrane region" description="Helical" evidence="8">
    <location>
        <begin position="67"/>
        <end position="87"/>
    </location>
</feature>
<keyword evidence="6 7" id="KW-0472">Membrane</keyword>
<comment type="pathway">
    <text evidence="3">Sphingolipid metabolism.</text>
</comment>
<sequence length="349" mass="41072">MLTLGVMSLLRIHEWEPTPSYLELFRGIYDINYYAWHRKPPGRESLASSLLTDFEAMQRLTQNEMCAILVLAVSLTIFRAFLTKFVLRPVGSILNLDEKNLVKFPESAWKLAFHGCMWTYTFYILILSGRHHFFQKPSTVWDGWSMDMEVHRDIYLLYMIEVSYYIHGLYTLFVHDVWRKDSPVMATHHIICILLLWLSYVQRCHNVGILVLFLHDVSDIILEFLKIVIFMRNRQGRQYRVYKFIGDLAFIVLISSWALSRLYYYPLKAMYSTSSLLLATKNEDVLTSCSMIMNHMLYVIFIMDVYWFILISMILFKAMTGSLEDGVDDIREDDVAEREKAPKPTLKTD</sequence>